<accession>A0A9W8J8X5</accession>
<sequence>MLLQAACIVKFANTFLDKYKETRGFLLVTAYTNESGVVERSIVYQDKQDRKVKYTNPQSFDLNVKEDLLKFLRGLYNLVSWAAKDSKADIEDAQAQVAALKKFLNAAAKGVSAWTASRKEPEGGFAEQSPPSQRRNTESDGNDFAEQLKAEGYEAEPLVFKDNSGVEWTLEGQPPPTTIRTVYKDSDIKKTKPLIAKRLRKSSSHEPEILQYLHAKPSPSPYIIALDHHFVAGTATRLIFPKLNPIYEWSLLHGKVKQSCQSLVKGVAYLHANRVAHLDLKLDNVLYDATGQLKIIDFDIAVQVKDEEQEIEGYRGTPGWTVPEVGPKQKYSAIKADRWACGKVLQMFLKYEPTSGFSTLAQDLMATNPASDHRSLSGAIFKLTPEVRRM</sequence>
<evidence type="ECO:0000313" key="3">
    <source>
        <dbReference type="EMBL" id="KAJ2930556.1"/>
    </source>
</evidence>
<gene>
    <name evidence="3" type="ORF">H1R20_g6541</name>
</gene>
<evidence type="ECO:0000256" key="1">
    <source>
        <dbReference type="SAM" id="MobiDB-lite"/>
    </source>
</evidence>
<dbReference type="EMBL" id="JANBPK010000831">
    <property type="protein sequence ID" value="KAJ2930556.1"/>
    <property type="molecule type" value="Genomic_DNA"/>
</dbReference>
<dbReference type="InterPro" id="IPR008271">
    <property type="entry name" value="Ser/Thr_kinase_AS"/>
</dbReference>
<dbReference type="InterPro" id="IPR000719">
    <property type="entry name" value="Prot_kinase_dom"/>
</dbReference>
<dbReference type="PROSITE" id="PS50011">
    <property type="entry name" value="PROTEIN_KINASE_DOM"/>
    <property type="match status" value="1"/>
</dbReference>
<dbReference type="Pfam" id="PF00069">
    <property type="entry name" value="Pkinase"/>
    <property type="match status" value="1"/>
</dbReference>
<dbReference type="GO" id="GO:0004672">
    <property type="term" value="F:protein kinase activity"/>
    <property type="evidence" value="ECO:0007669"/>
    <property type="project" value="InterPro"/>
</dbReference>
<comment type="caution">
    <text evidence="3">The sequence shown here is derived from an EMBL/GenBank/DDBJ whole genome shotgun (WGS) entry which is preliminary data.</text>
</comment>
<feature type="region of interest" description="Disordered" evidence="1">
    <location>
        <begin position="115"/>
        <end position="141"/>
    </location>
</feature>
<dbReference type="Proteomes" id="UP001140091">
    <property type="component" value="Unassembled WGS sequence"/>
</dbReference>
<dbReference type="InterPro" id="IPR011009">
    <property type="entry name" value="Kinase-like_dom_sf"/>
</dbReference>
<dbReference type="PROSITE" id="PS00108">
    <property type="entry name" value="PROTEIN_KINASE_ST"/>
    <property type="match status" value="1"/>
</dbReference>
<dbReference type="OrthoDB" id="4062651at2759"/>
<keyword evidence="4" id="KW-1185">Reference proteome</keyword>
<organism evidence="3 4">
    <name type="scientific">Candolleomyces eurysporus</name>
    <dbReference type="NCBI Taxonomy" id="2828524"/>
    <lineage>
        <taxon>Eukaryota</taxon>
        <taxon>Fungi</taxon>
        <taxon>Dikarya</taxon>
        <taxon>Basidiomycota</taxon>
        <taxon>Agaricomycotina</taxon>
        <taxon>Agaricomycetes</taxon>
        <taxon>Agaricomycetidae</taxon>
        <taxon>Agaricales</taxon>
        <taxon>Agaricineae</taxon>
        <taxon>Psathyrellaceae</taxon>
        <taxon>Candolleomyces</taxon>
    </lineage>
</organism>
<evidence type="ECO:0000259" key="2">
    <source>
        <dbReference type="PROSITE" id="PS50011"/>
    </source>
</evidence>
<dbReference type="AlphaFoldDB" id="A0A9W8J8X5"/>
<dbReference type="Gene3D" id="1.10.510.10">
    <property type="entry name" value="Transferase(Phosphotransferase) domain 1"/>
    <property type="match status" value="1"/>
</dbReference>
<reference evidence="3" key="1">
    <citation type="submission" date="2022-06" db="EMBL/GenBank/DDBJ databases">
        <title>Genome Sequence of Candolleomyces eurysporus.</title>
        <authorList>
            <person name="Buettner E."/>
        </authorList>
    </citation>
    <scope>NUCLEOTIDE SEQUENCE</scope>
    <source>
        <strain evidence="3">VTCC 930004</strain>
    </source>
</reference>
<dbReference type="PANTHER" id="PTHR24347">
    <property type="entry name" value="SERINE/THREONINE-PROTEIN KINASE"/>
    <property type="match status" value="1"/>
</dbReference>
<dbReference type="SUPFAM" id="SSF56112">
    <property type="entry name" value="Protein kinase-like (PK-like)"/>
    <property type="match status" value="1"/>
</dbReference>
<dbReference type="SMART" id="SM00220">
    <property type="entry name" value="S_TKc"/>
    <property type="match status" value="1"/>
</dbReference>
<name>A0A9W8J8X5_9AGAR</name>
<dbReference type="GO" id="GO:0005524">
    <property type="term" value="F:ATP binding"/>
    <property type="evidence" value="ECO:0007669"/>
    <property type="project" value="InterPro"/>
</dbReference>
<protein>
    <recommendedName>
        <fullName evidence="2">Protein kinase domain-containing protein</fullName>
    </recommendedName>
</protein>
<evidence type="ECO:0000313" key="4">
    <source>
        <dbReference type="Proteomes" id="UP001140091"/>
    </source>
</evidence>
<feature type="non-terminal residue" evidence="3">
    <location>
        <position position="1"/>
    </location>
</feature>
<proteinExistence type="predicted"/>
<feature type="domain" description="Protein kinase" evidence="2">
    <location>
        <begin position="114"/>
        <end position="390"/>
    </location>
</feature>